<keyword evidence="1" id="KW-0813">Transport</keyword>
<dbReference type="InterPro" id="IPR051811">
    <property type="entry name" value="Cytochrome_c550/c551-like"/>
</dbReference>
<dbReference type="GO" id="GO:0020037">
    <property type="term" value="F:heme binding"/>
    <property type="evidence" value="ECO:0007669"/>
    <property type="project" value="InterPro"/>
</dbReference>
<dbReference type="InterPro" id="IPR009056">
    <property type="entry name" value="Cyt_c-like_dom"/>
</dbReference>
<accession>A0A4V1LG45</accession>
<keyword evidence="8" id="KW-0472">Membrane</keyword>
<evidence type="ECO:0000259" key="9">
    <source>
        <dbReference type="PROSITE" id="PS51007"/>
    </source>
</evidence>
<sequence length="154" mass="17030">MDNNKGNDDRSHTSEEQHPKTEHGAPMDEPPTPQVEDMAEDIRMGNAKVPRFLVVTYCLLAIWAFGYLIMAVPLNQVAEVAADGETIFSQSCFGCHSVTDEYKIGPGMQGITERYNEEELQKILLNGIGTMPSLPSLGLNTEQIKAVKEYISTL</sequence>
<name>A0A4V1LG45_9BACI</name>
<evidence type="ECO:0000313" key="10">
    <source>
        <dbReference type="EMBL" id="RXI98484.1"/>
    </source>
</evidence>
<keyword evidence="5 6" id="KW-0408">Iron</keyword>
<feature type="compositionally biased region" description="Basic and acidic residues" evidence="7">
    <location>
        <begin position="1"/>
        <end position="26"/>
    </location>
</feature>
<dbReference type="GO" id="GO:0009055">
    <property type="term" value="F:electron transfer activity"/>
    <property type="evidence" value="ECO:0007669"/>
    <property type="project" value="InterPro"/>
</dbReference>
<evidence type="ECO:0000256" key="1">
    <source>
        <dbReference type="ARBA" id="ARBA00022448"/>
    </source>
</evidence>
<protein>
    <submittedName>
        <fullName evidence="10">Cytochrome c</fullName>
    </submittedName>
</protein>
<evidence type="ECO:0000256" key="5">
    <source>
        <dbReference type="ARBA" id="ARBA00023004"/>
    </source>
</evidence>
<keyword evidence="11" id="KW-1185">Reference proteome</keyword>
<proteinExistence type="predicted"/>
<evidence type="ECO:0000256" key="8">
    <source>
        <dbReference type="SAM" id="Phobius"/>
    </source>
</evidence>
<reference evidence="10 11" key="1">
    <citation type="journal article" date="2019" name="Int. J. Syst. Evol. Microbiol.">
        <title>Anaerobacillus alkaliphilus sp. nov., a novel alkaliphilic and moderately halophilic bacterium.</title>
        <authorList>
            <person name="Borsodi A.K."/>
            <person name="Aszalos J.M."/>
            <person name="Bihari P."/>
            <person name="Nagy I."/>
            <person name="Schumann P."/>
            <person name="Sproer C."/>
            <person name="Kovacs A.L."/>
            <person name="Boka K."/>
            <person name="Dobosy P."/>
            <person name="Ovari M."/>
            <person name="Szili-Kovacs T."/>
            <person name="Toth E."/>
        </authorList>
    </citation>
    <scope>NUCLEOTIDE SEQUENCE [LARGE SCALE GENOMIC DNA]</scope>
    <source>
        <strain evidence="10 11">B16-10</strain>
    </source>
</reference>
<dbReference type="GO" id="GO:0046872">
    <property type="term" value="F:metal ion binding"/>
    <property type="evidence" value="ECO:0007669"/>
    <property type="project" value="UniProtKB-KW"/>
</dbReference>
<dbReference type="OrthoDB" id="7933886at2"/>
<evidence type="ECO:0000256" key="6">
    <source>
        <dbReference type="PROSITE-ProRule" id="PRU00433"/>
    </source>
</evidence>
<dbReference type="Gene3D" id="1.10.760.10">
    <property type="entry name" value="Cytochrome c-like domain"/>
    <property type="match status" value="1"/>
</dbReference>
<evidence type="ECO:0000256" key="2">
    <source>
        <dbReference type="ARBA" id="ARBA00022617"/>
    </source>
</evidence>
<feature type="region of interest" description="Disordered" evidence="7">
    <location>
        <begin position="1"/>
        <end position="35"/>
    </location>
</feature>
<evidence type="ECO:0000256" key="4">
    <source>
        <dbReference type="ARBA" id="ARBA00022982"/>
    </source>
</evidence>
<feature type="domain" description="Cytochrome c" evidence="9">
    <location>
        <begin position="79"/>
        <end position="154"/>
    </location>
</feature>
<feature type="transmembrane region" description="Helical" evidence="8">
    <location>
        <begin position="52"/>
        <end position="70"/>
    </location>
</feature>
<dbReference type="PROSITE" id="PS51007">
    <property type="entry name" value="CYTC"/>
    <property type="match status" value="1"/>
</dbReference>
<dbReference type="EMBL" id="QOUX01000046">
    <property type="protein sequence ID" value="RXI98484.1"/>
    <property type="molecule type" value="Genomic_DNA"/>
</dbReference>
<keyword evidence="8" id="KW-1133">Transmembrane helix</keyword>
<dbReference type="AlphaFoldDB" id="A0A4V1LG45"/>
<keyword evidence="4" id="KW-0249">Electron transport</keyword>
<evidence type="ECO:0000256" key="3">
    <source>
        <dbReference type="ARBA" id="ARBA00022723"/>
    </source>
</evidence>
<keyword evidence="3 6" id="KW-0479">Metal-binding</keyword>
<evidence type="ECO:0000313" key="11">
    <source>
        <dbReference type="Proteomes" id="UP000290649"/>
    </source>
</evidence>
<dbReference type="RefSeq" id="WP_129079837.1">
    <property type="nucleotide sequence ID" value="NZ_QOUX01000046.1"/>
</dbReference>
<organism evidence="10 11">
    <name type="scientific">Anaerobacillus alkaliphilus</name>
    <dbReference type="NCBI Taxonomy" id="1548597"/>
    <lineage>
        <taxon>Bacteria</taxon>
        <taxon>Bacillati</taxon>
        <taxon>Bacillota</taxon>
        <taxon>Bacilli</taxon>
        <taxon>Bacillales</taxon>
        <taxon>Bacillaceae</taxon>
        <taxon>Anaerobacillus</taxon>
    </lineage>
</organism>
<comment type="caution">
    <text evidence="10">The sequence shown here is derived from an EMBL/GenBank/DDBJ whole genome shotgun (WGS) entry which is preliminary data.</text>
</comment>
<keyword evidence="8" id="KW-0812">Transmembrane</keyword>
<dbReference type="Pfam" id="PF13442">
    <property type="entry name" value="Cytochrome_CBB3"/>
    <property type="match status" value="1"/>
</dbReference>
<dbReference type="PANTHER" id="PTHR37823:SF4">
    <property type="entry name" value="MENAQUINOL-CYTOCHROME C REDUCTASE CYTOCHROME B_C SUBUNIT"/>
    <property type="match status" value="1"/>
</dbReference>
<dbReference type="InterPro" id="IPR036909">
    <property type="entry name" value="Cyt_c-like_dom_sf"/>
</dbReference>
<evidence type="ECO:0000256" key="7">
    <source>
        <dbReference type="SAM" id="MobiDB-lite"/>
    </source>
</evidence>
<keyword evidence="2 6" id="KW-0349">Heme</keyword>
<gene>
    <name evidence="10" type="ORF">DS745_19360</name>
</gene>
<dbReference type="SUPFAM" id="SSF46626">
    <property type="entry name" value="Cytochrome c"/>
    <property type="match status" value="1"/>
</dbReference>
<dbReference type="Proteomes" id="UP000290649">
    <property type="component" value="Unassembled WGS sequence"/>
</dbReference>
<dbReference type="PANTHER" id="PTHR37823">
    <property type="entry name" value="CYTOCHROME C-553-LIKE"/>
    <property type="match status" value="1"/>
</dbReference>